<accession>A0A6H1ZDE9</accession>
<dbReference type="EMBL" id="MT143991">
    <property type="protein sequence ID" value="QJA45482.1"/>
    <property type="molecule type" value="Genomic_DNA"/>
</dbReference>
<evidence type="ECO:0000313" key="2">
    <source>
        <dbReference type="EMBL" id="QJH94860.1"/>
    </source>
</evidence>
<dbReference type="EMBL" id="MT144607">
    <property type="protein sequence ID" value="QJH94860.1"/>
    <property type="molecule type" value="Genomic_DNA"/>
</dbReference>
<sequence>MNMMTIDEEFLELYELLDHAVELTAVAFEMYRASAHETPGLEAALANFDQKRLIMIEALKAHRARLQATST</sequence>
<gene>
    <name evidence="1" type="ORF">TM448A00243_0031</name>
    <name evidence="2" type="ORF">TM448B00304_0039</name>
</gene>
<proteinExistence type="predicted"/>
<name>A0A6H1ZDE9_9ZZZZ</name>
<dbReference type="AlphaFoldDB" id="A0A6H1ZDE9"/>
<evidence type="ECO:0000313" key="1">
    <source>
        <dbReference type="EMBL" id="QJA45482.1"/>
    </source>
</evidence>
<reference evidence="1" key="1">
    <citation type="submission" date="2020-03" db="EMBL/GenBank/DDBJ databases">
        <title>The deep terrestrial virosphere.</title>
        <authorList>
            <person name="Holmfeldt K."/>
            <person name="Nilsson E."/>
            <person name="Simone D."/>
            <person name="Lopez-Fernandez M."/>
            <person name="Wu X."/>
            <person name="de Brujin I."/>
            <person name="Lundin D."/>
            <person name="Andersson A."/>
            <person name="Bertilsson S."/>
            <person name="Dopson M."/>
        </authorList>
    </citation>
    <scope>NUCLEOTIDE SEQUENCE</scope>
    <source>
        <strain evidence="1">TM448A00243</strain>
        <strain evidence="2">TM448B00304</strain>
    </source>
</reference>
<protein>
    <submittedName>
        <fullName evidence="1">Uncharacterized protein</fullName>
    </submittedName>
</protein>
<organism evidence="1">
    <name type="scientific">viral metagenome</name>
    <dbReference type="NCBI Taxonomy" id="1070528"/>
    <lineage>
        <taxon>unclassified sequences</taxon>
        <taxon>metagenomes</taxon>
        <taxon>organismal metagenomes</taxon>
    </lineage>
</organism>